<dbReference type="AlphaFoldDB" id="A0A914BX41"/>
<accession>A0A914BX41</accession>
<dbReference type="Proteomes" id="UP000887540">
    <property type="component" value="Unplaced"/>
</dbReference>
<sequence>MFIENRNVVRVSKVYSEALNEMVNRRYMKEPDLSWKREIHDLALALRLSTNSNENQLDIYDLHDGIDLDAIPDDLMDEEMNEEYESDMEECEEEFE</sequence>
<keyword evidence="1" id="KW-1185">Reference proteome</keyword>
<evidence type="ECO:0000313" key="1">
    <source>
        <dbReference type="Proteomes" id="UP000887540"/>
    </source>
</evidence>
<name>A0A914BX41_9BILA</name>
<evidence type="ECO:0000313" key="2">
    <source>
        <dbReference type="WBParaSite" id="ACRNAN_Path_1192.g4650.t1"/>
    </source>
</evidence>
<protein>
    <submittedName>
        <fullName evidence="2">Uncharacterized protein</fullName>
    </submittedName>
</protein>
<proteinExistence type="predicted"/>
<dbReference type="WBParaSite" id="ACRNAN_Path_1192.g4650.t1">
    <property type="protein sequence ID" value="ACRNAN_Path_1192.g4650.t1"/>
    <property type="gene ID" value="ACRNAN_Path_1192.g4650"/>
</dbReference>
<reference evidence="2" key="1">
    <citation type="submission" date="2022-11" db="UniProtKB">
        <authorList>
            <consortium name="WormBaseParasite"/>
        </authorList>
    </citation>
    <scope>IDENTIFICATION</scope>
</reference>
<organism evidence="1 2">
    <name type="scientific">Acrobeloides nanus</name>
    <dbReference type="NCBI Taxonomy" id="290746"/>
    <lineage>
        <taxon>Eukaryota</taxon>
        <taxon>Metazoa</taxon>
        <taxon>Ecdysozoa</taxon>
        <taxon>Nematoda</taxon>
        <taxon>Chromadorea</taxon>
        <taxon>Rhabditida</taxon>
        <taxon>Tylenchina</taxon>
        <taxon>Cephalobomorpha</taxon>
        <taxon>Cephaloboidea</taxon>
        <taxon>Cephalobidae</taxon>
        <taxon>Acrobeloides</taxon>
    </lineage>
</organism>